<dbReference type="SUPFAM" id="SSF101386">
    <property type="entry name" value="all-alpha NTP pyrophosphatases"/>
    <property type="match status" value="1"/>
</dbReference>
<organism evidence="1 2">
    <name type="scientific">Candidatus Neptunichlamydia vexilliferae</name>
    <dbReference type="NCBI Taxonomy" id="1651774"/>
    <lineage>
        <taxon>Bacteria</taxon>
        <taxon>Pseudomonadati</taxon>
        <taxon>Chlamydiota</taxon>
        <taxon>Chlamydiia</taxon>
        <taxon>Parachlamydiales</taxon>
        <taxon>Simkaniaceae</taxon>
        <taxon>Candidatus Neptunichlamydia</taxon>
    </lineage>
</organism>
<dbReference type="InterPro" id="IPR052555">
    <property type="entry name" value="dCTP_Pyrophosphatase"/>
</dbReference>
<dbReference type="RefSeq" id="WP_194848319.1">
    <property type="nucleotide sequence ID" value="NZ_JAAEJV010000060.1"/>
</dbReference>
<keyword evidence="2" id="KW-1185">Reference proteome</keyword>
<evidence type="ECO:0008006" key="3">
    <source>
        <dbReference type="Google" id="ProtNLM"/>
    </source>
</evidence>
<dbReference type="PANTHER" id="PTHR46523">
    <property type="entry name" value="DCTP PYROPHOSPHATASE 1"/>
    <property type="match status" value="1"/>
</dbReference>
<protein>
    <recommendedName>
        <fullName evidence="3">Nucleotide pyrophosphohydrolase</fullName>
    </recommendedName>
</protein>
<dbReference type="EMBL" id="JAAEJV010000060">
    <property type="protein sequence ID" value="MBF5059995.1"/>
    <property type="molecule type" value="Genomic_DNA"/>
</dbReference>
<dbReference type="InterPro" id="IPR025984">
    <property type="entry name" value="DCTPP"/>
</dbReference>
<dbReference type="Gene3D" id="1.10.287.1080">
    <property type="entry name" value="MazG-like"/>
    <property type="match status" value="1"/>
</dbReference>
<comment type="caution">
    <text evidence="1">The sequence shown here is derived from an EMBL/GenBank/DDBJ whole genome shotgun (WGS) entry which is preliminary data.</text>
</comment>
<gene>
    <name evidence="1" type="ORF">NEPTK9_001519</name>
</gene>
<reference evidence="1 2" key="1">
    <citation type="submission" date="2020-01" db="EMBL/GenBank/DDBJ databases">
        <title>Draft genome sequence of Cand. Neptunochlamydia vexilliferae K9.</title>
        <authorList>
            <person name="Schulz F."/>
            <person name="Koestlbacher S."/>
            <person name="Wascher F."/>
            <person name="Pizzetti I."/>
            <person name="Horn M."/>
        </authorList>
    </citation>
    <scope>NUCLEOTIDE SEQUENCE [LARGE SCALE GENOMIC DNA]</scope>
    <source>
        <strain evidence="1 2">K9</strain>
    </source>
</reference>
<dbReference type="CDD" id="cd11537">
    <property type="entry name" value="NTP-PPase_RS21-C6_like"/>
    <property type="match status" value="1"/>
</dbReference>
<accession>A0ABS0B330</accession>
<name>A0ABS0B330_9BACT</name>
<dbReference type="PIRSF" id="PIRSF029826">
    <property type="entry name" value="UCP029826_pph"/>
    <property type="match status" value="1"/>
</dbReference>
<evidence type="ECO:0000313" key="2">
    <source>
        <dbReference type="Proteomes" id="UP001194714"/>
    </source>
</evidence>
<proteinExistence type="predicted"/>
<evidence type="ECO:0000313" key="1">
    <source>
        <dbReference type="EMBL" id="MBF5059995.1"/>
    </source>
</evidence>
<sequence length="111" mass="13116">MDIIKEKLKKFVSDREWDQFHNPKNLVLSLVSETGELAEIFRWLTLEECSRIMENPELAQHVREEVADVFNNIVLLAMKLDIDLLSVAKEKLILTEEKYPTHKWKGRPRQV</sequence>
<dbReference type="Proteomes" id="UP001194714">
    <property type="component" value="Unassembled WGS sequence"/>
</dbReference>
<dbReference type="PANTHER" id="PTHR46523:SF1">
    <property type="entry name" value="DCTP PYROPHOSPHATASE 1"/>
    <property type="match status" value="1"/>
</dbReference>